<keyword evidence="1" id="KW-0472">Membrane</keyword>
<proteinExistence type="predicted"/>
<evidence type="ECO:0000256" key="1">
    <source>
        <dbReference type="SAM" id="Phobius"/>
    </source>
</evidence>
<keyword evidence="1" id="KW-1133">Transmembrane helix</keyword>
<dbReference type="InterPro" id="IPR014229">
    <property type="entry name" value="Spore_YtfJ"/>
</dbReference>
<sequence>MTNFVLKIAESIGSMGVKSAYGEPIDVDGVTIVPVALVQFGFGGGEDSEAEGSGPVGGGGGGMAVPIGAYVTENGKARFEPNLIALLTVGIPFVWVAGHTLSRVIRALKK</sequence>
<dbReference type="EMBL" id="JACCFM010000001">
    <property type="protein sequence ID" value="NYJ19394.1"/>
    <property type="molecule type" value="Genomic_DNA"/>
</dbReference>
<feature type="transmembrane region" description="Helical" evidence="1">
    <location>
        <begin position="83"/>
        <end position="101"/>
    </location>
</feature>
<protein>
    <submittedName>
        <fullName evidence="2">Putative spore protein YtfJ</fullName>
    </submittedName>
</protein>
<reference evidence="2 3" key="1">
    <citation type="submission" date="2020-07" db="EMBL/GenBank/DDBJ databases">
        <title>Sequencing the genomes of 1000 actinobacteria strains.</title>
        <authorList>
            <person name="Klenk H.-P."/>
        </authorList>
    </citation>
    <scope>NUCLEOTIDE SEQUENCE [LARGE SCALE GENOMIC DNA]</scope>
    <source>
        <strain evidence="2 3">LI1</strain>
    </source>
</reference>
<organism evidence="2 3">
    <name type="scientific">Glaciibacter psychrotolerans</name>
    <dbReference type="NCBI Taxonomy" id="670054"/>
    <lineage>
        <taxon>Bacteria</taxon>
        <taxon>Bacillati</taxon>
        <taxon>Actinomycetota</taxon>
        <taxon>Actinomycetes</taxon>
        <taxon>Micrococcales</taxon>
        <taxon>Microbacteriaceae</taxon>
        <taxon>Glaciibacter</taxon>
    </lineage>
</organism>
<keyword evidence="3" id="KW-1185">Reference proteome</keyword>
<dbReference type="Pfam" id="PF09579">
    <property type="entry name" value="Spore_YtfJ"/>
    <property type="match status" value="1"/>
</dbReference>
<name>A0A7Z0EEC7_9MICO</name>
<evidence type="ECO:0000313" key="3">
    <source>
        <dbReference type="Proteomes" id="UP000537260"/>
    </source>
</evidence>
<accession>A0A7Z0EEC7</accession>
<dbReference type="Proteomes" id="UP000537260">
    <property type="component" value="Unassembled WGS sequence"/>
</dbReference>
<gene>
    <name evidence="2" type="ORF">HNR05_001185</name>
</gene>
<dbReference type="AlphaFoldDB" id="A0A7Z0EEC7"/>
<comment type="caution">
    <text evidence="2">The sequence shown here is derived from an EMBL/GenBank/DDBJ whole genome shotgun (WGS) entry which is preliminary data.</text>
</comment>
<keyword evidence="1" id="KW-0812">Transmembrane</keyword>
<dbReference type="RefSeq" id="WP_179578166.1">
    <property type="nucleotide sequence ID" value="NZ_JACCFM010000001.1"/>
</dbReference>
<evidence type="ECO:0000313" key="2">
    <source>
        <dbReference type="EMBL" id="NYJ19394.1"/>
    </source>
</evidence>